<accession>A0A8J4QHV9</accession>
<dbReference type="GO" id="GO:0004497">
    <property type="term" value="F:monooxygenase activity"/>
    <property type="evidence" value="ECO:0007669"/>
    <property type="project" value="UniProtKB-KW"/>
</dbReference>
<evidence type="ECO:0000256" key="4">
    <source>
        <dbReference type="ARBA" id="ARBA00022723"/>
    </source>
</evidence>
<reference evidence="8" key="1">
    <citation type="submission" date="2020-03" db="EMBL/GenBank/DDBJ databases">
        <title>Castanea mollissima Vanexum genome sequencing.</title>
        <authorList>
            <person name="Staton M."/>
        </authorList>
    </citation>
    <scope>NUCLEOTIDE SEQUENCE</scope>
    <source>
        <tissue evidence="8">Leaf</tissue>
    </source>
</reference>
<evidence type="ECO:0000256" key="5">
    <source>
        <dbReference type="ARBA" id="ARBA00023002"/>
    </source>
</evidence>
<evidence type="ECO:0000256" key="1">
    <source>
        <dbReference type="ARBA" id="ARBA00001971"/>
    </source>
</evidence>
<keyword evidence="9" id="KW-1185">Reference proteome</keyword>
<dbReference type="PRINTS" id="PR00463">
    <property type="entry name" value="EP450I"/>
</dbReference>
<dbReference type="SUPFAM" id="SSF48264">
    <property type="entry name" value="Cytochrome P450"/>
    <property type="match status" value="2"/>
</dbReference>
<dbReference type="EMBL" id="JRKL02012454">
    <property type="protein sequence ID" value="KAF3945398.1"/>
    <property type="molecule type" value="Genomic_DNA"/>
</dbReference>
<evidence type="ECO:0000256" key="6">
    <source>
        <dbReference type="ARBA" id="ARBA00023004"/>
    </source>
</evidence>
<evidence type="ECO:0000256" key="2">
    <source>
        <dbReference type="ARBA" id="ARBA00010617"/>
    </source>
</evidence>
<evidence type="ECO:0000256" key="3">
    <source>
        <dbReference type="ARBA" id="ARBA00022617"/>
    </source>
</evidence>
<dbReference type="InterPro" id="IPR036396">
    <property type="entry name" value="Cyt_P450_sf"/>
</dbReference>
<keyword evidence="3" id="KW-0349">Heme</keyword>
<dbReference type="Proteomes" id="UP000737018">
    <property type="component" value="Unassembled WGS sequence"/>
</dbReference>
<name>A0A8J4QHV9_9ROSI</name>
<dbReference type="InterPro" id="IPR001128">
    <property type="entry name" value="Cyt_P450"/>
</dbReference>
<dbReference type="GO" id="GO:0005506">
    <property type="term" value="F:iron ion binding"/>
    <property type="evidence" value="ECO:0007669"/>
    <property type="project" value="InterPro"/>
</dbReference>
<dbReference type="PANTHER" id="PTHR47955">
    <property type="entry name" value="CYTOCHROME P450 FAMILY 71 PROTEIN"/>
    <property type="match status" value="1"/>
</dbReference>
<comment type="cofactor">
    <cofactor evidence="1">
        <name>heme</name>
        <dbReference type="ChEBI" id="CHEBI:30413"/>
    </cofactor>
</comment>
<comment type="similarity">
    <text evidence="2">Belongs to the cytochrome P450 family.</text>
</comment>
<dbReference type="OrthoDB" id="2789670at2759"/>
<protein>
    <recommendedName>
        <fullName evidence="10">Cytochrome P450</fullName>
    </recommendedName>
</protein>
<keyword evidence="6" id="KW-0408">Iron</keyword>
<dbReference type="AlphaFoldDB" id="A0A8J4QHV9"/>
<gene>
    <name evidence="8" type="ORF">CMV_028216</name>
</gene>
<dbReference type="FunFam" id="1.10.630.10:FF:000011">
    <property type="entry name" value="Cytochrome P450 83B1"/>
    <property type="match status" value="1"/>
</dbReference>
<dbReference type="PANTHER" id="PTHR47955:SF19">
    <property type="entry name" value="CYTOCHROME P450 71A9-LIKE ISOFORM X1"/>
    <property type="match status" value="1"/>
</dbReference>
<sequence>MDERSSKNLPPSPRKLLIIGNLHQLGVLPHQSMRQLSKKYGSVMLLQLSGITTVIISFAEAAREVLKVHDLACCSRPPLACSKVFSYNYRDMALSPYGDYWREIRKICVLELFSVKRVQSYQFIREEEVALLVDSIAHYASSATPIDLSEKLFTLTASITFRIGFGKSFRGSGLDNERFQVVVHDAESMIGSYNASKFFPFVGWIIDNLSGRFKRLERVFHELDTLYQQVIDLRLDPKRTKPEHEDIIDVLLRIEREQAESGDIARFTKQNIKAVLLIDERSSKNLPPSPPKLPIIGNLHQLGVLPHQSMWQLSKKYGSVMLLQLSGITTVIISSAETAREVLKVHDLACCSRPPLACSKVFSYNYRDMAFSPYGDYWREIRKICVLELFSVKRVQSYQFIREEEVALLVDSIAHYASSATPIDLSEKLFTLTASITFRIGFGKSFRGSGLDNERFQAVVHDVASMIGSYNASEFFPFVGWIIDNLFGRFKRLERVFHELDTLFQQVIDLHLDPERTKPEHEDIIDVLLRIEREQAESGDTARFTKQNIKAVLLNIFLGGIDTGAVTMIWAMAELAKNPKVSLILIISNLEGLL</sequence>
<evidence type="ECO:0008006" key="10">
    <source>
        <dbReference type="Google" id="ProtNLM"/>
    </source>
</evidence>
<evidence type="ECO:0000313" key="9">
    <source>
        <dbReference type="Proteomes" id="UP000737018"/>
    </source>
</evidence>
<dbReference type="InterPro" id="IPR002401">
    <property type="entry name" value="Cyt_P450_E_grp-I"/>
</dbReference>
<evidence type="ECO:0000313" key="8">
    <source>
        <dbReference type="EMBL" id="KAF3945398.1"/>
    </source>
</evidence>
<dbReference type="GO" id="GO:0020037">
    <property type="term" value="F:heme binding"/>
    <property type="evidence" value="ECO:0007669"/>
    <property type="project" value="InterPro"/>
</dbReference>
<keyword evidence="7" id="KW-0503">Monooxygenase</keyword>
<dbReference type="Pfam" id="PF00067">
    <property type="entry name" value="p450"/>
    <property type="match status" value="2"/>
</dbReference>
<dbReference type="GO" id="GO:0016705">
    <property type="term" value="F:oxidoreductase activity, acting on paired donors, with incorporation or reduction of molecular oxygen"/>
    <property type="evidence" value="ECO:0007669"/>
    <property type="project" value="InterPro"/>
</dbReference>
<comment type="caution">
    <text evidence="8">The sequence shown here is derived from an EMBL/GenBank/DDBJ whole genome shotgun (WGS) entry which is preliminary data.</text>
</comment>
<dbReference type="Gene3D" id="1.10.630.10">
    <property type="entry name" value="Cytochrome P450"/>
    <property type="match status" value="2"/>
</dbReference>
<proteinExistence type="inferred from homology"/>
<evidence type="ECO:0000256" key="7">
    <source>
        <dbReference type="ARBA" id="ARBA00023033"/>
    </source>
</evidence>
<keyword evidence="5" id="KW-0560">Oxidoreductase</keyword>
<organism evidence="8 9">
    <name type="scientific">Castanea mollissima</name>
    <name type="common">Chinese chestnut</name>
    <dbReference type="NCBI Taxonomy" id="60419"/>
    <lineage>
        <taxon>Eukaryota</taxon>
        <taxon>Viridiplantae</taxon>
        <taxon>Streptophyta</taxon>
        <taxon>Embryophyta</taxon>
        <taxon>Tracheophyta</taxon>
        <taxon>Spermatophyta</taxon>
        <taxon>Magnoliopsida</taxon>
        <taxon>eudicotyledons</taxon>
        <taxon>Gunneridae</taxon>
        <taxon>Pentapetalae</taxon>
        <taxon>rosids</taxon>
        <taxon>fabids</taxon>
        <taxon>Fagales</taxon>
        <taxon>Fagaceae</taxon>
        <taxon>Castanea</taxon>
    </lineage>
</organism>
<keyword evidence="4" id="KW-0479">Metal-binding</keyword>